<protein>
    <recommendedName>
        <fullName evidence="5">DUF2567 domain-containing protein</fullName>
    </recommendedName>
</protein>
<name>A0ABW1KBS0_9ACTN</name>
<gene>
    <name evidence="3" type="ORF">ACFP2T_23200</name>
</gene>
<feature type="region of interest" description="Disordered" evidence="1">
    <location>
        <begin position="179"/>
        <end position="210"/>
    </location>
</feature>
<evidence type="ECO:0000313" key="4">
    <source>
        <dbReference type="Proteomes" id="UP001596203"/>
    </source>
</evidence>
<accession>A0ABW1KBS0</accession>
<feature type="transmembrane region" description="Helical" evidence="2">
    <location>
        <begin position="147"/>
        <end position="168"/>
    </location>
</feature>
<evidence type="ECO:0000256" key="2">
    <source>
        <dbReference type="SAM" id="Phobius"/>
    </source>
</evidence>
<organism evidence="3 4">
    <name type="scientific">Plantactinospora solaniradicis</name>
    <dbReference type="NCBI Taxonomy" id="1723736"/>
    <lineage>
        <taxon>Bacteria</taxon>
        <taxon>Bacillati</taxon>
        <taxon>Actinomycetota</taxon>
        <taxon>Actinomycetes</taxon>
        <taxon>Micromonosporales</taxon>
        <taxon>Micromonosporaceae</taxon>
        <taxon>Plantactinospora</taxon>
    </lineage>
</organism>
<sequence>MTSWGASMPDRGTRPRVVIVSTALLLVVAVAQSVSVILAEREYRAYRSAYDAMHPGTDGFVGFVSIARGVLLLFGLAFAVALVVLAVVNLHGKRAARVFTWVLGGPLVLWTAAGLVRDVVFAGGPTAESRELSRLAHLELPGWHDPVALASGVAVPLLLLAALLLLALPAASAFVRARATGDPDSPPVPEPTPAIVAPSDPGGTPGQTIF</sequence>
<evidence type="ECO:0008006" key="5">
    <source>
        <dbReference type="Google" id="ProtNLM"/>
    </source>
</evidence>
<keyword evidence="4" id="KW-1185">Reference proteome</keyword>
<keyword evidence="2" id="KW-0812">Transmembrane</keyword>
<evidence type="ECO:0000313" key="3">
    <source>
        <dbReference type="EMBL" id="MFC6019106.1"/>
    </source>
</evidence>
<dbReference type="RefSeq" id="WP_377424901.1">
    <property type="nucleotide sequence ID" value="NZ_JBHSPR010000018.1"/>
</dbReference>
<keyword evidence="2" id="KW-0472">Membrane</keyword>
<feature type="transmembrane region" description="Helical" evidence="2">
    <location>
        <begin position="98"/>
        <end position="116"/>
    </location>
</feature>
<dbReference type="EMBL" id="JBHSPR010000018">
    <property type="protein sequence ID" value="MFC6019106.1"/>
    <property type="molecule type" value="Genomic_DNA"/>
</dbReference>
<dbReference type="Proteomes" id="UP001596203">
    <property type="component" value="Unassembled WGS sequence"/>
</dbReference>
<evidence type="ECO:0000256" key="1">
    <source>
        <dbReference type="SAM" id="MobiDB-lite"/>
    </source>
</evidence>
<reference evidence="4" key="1">
    <citation type="journal article" date="2019" name="Int. J. Syst. Evol. Microbiol.">
        <title>The Global Catalogue of Microorganisms (GCM) 10K type strain sequencing project: providing services to taxonomists for standard genome sequencing and annotation.</title>
        <authorList>
            <consortium name="The Broad Institute Genomics Platform"/>
            <consortium name="The Broad Institute Genome Sequencing Center for Infectious Disease"/>
            <person name="Wu L."/>
            <person name="Ma J."/>
        </authorList>
    </citation>
    <scope>NUCLEOTIDE SEQUENCE [LARGE SCALE GENOMIC DNA]</scope>
    <source>
        <strain evidence="4">ZS-35-S2</strain>
    </source>
</reference>
<proteinExistence type="predicted"/>
<keyword evidence="2" id="KW-1133">Transmembrane helix</keyword>
<feature type="transmembrane region" description="Helical" evidence="2">
    <location>
        <begin position="60"/>
        <end position="86"/>
    </location>
</feature>
<comment type="caution">
    <text evidence="3">The sequence shown here is derived from an EMBL/GenBank/DDBJ whole genome shotgun (WGS) entry which is preliminary data.</text>
</comment>